<reference evidence="2" key="1">
    <citation type="submission" date="2023-03" db="EMBL/GenBank/DDBJ databases">
        <authorList>
            <person name="Julca I."/>
        </authorList>
    </citation>
    <scope>NUCLEOTIDE SEQUENCE</scope>
</reference>
<accession>A0AAV1DCQ4</accession>
<sequence length="344" mass="38179">MGWIIKLERDNPDRAHLLNPLTTRYHPQFPLPRNFPRVLDLMNLHVRELGLEYTLQYINYRPLATNIGDAGNLYMEKVAFCGKGEGFFVILTIHISGKLVLYKSGDKKWTVINDLVLSSPYDDVISRLGKFYAVDCNGRLVMVNLNIAVNNNAGGSDGRLVEPPALSLIADSVHGGDKKFLVEDGGDLLLVDKYTGITAGDDLGYYNEEGFESYEEFDCLMSERTLRFKVFRLDTSGGRWVEVSNLGSKIVFLGDNCTFSYDLSELDYGGCCRGNCILFTDQFLHSKEDDGVGKSGGIGVFDLETGNIGPISSFPGYSELFWPPPSWMYPGSSSSSVEVSNDAF</sequence>
<evidence type="ECO:0000313" key="2">
    <source>
        <dbReference type="EMBL" id="CAI9104805.1"/>
    </source>
</evidence>
<feature type="domain" description="KIB1-4 beta-propeller" evidence="1">
    <location>
        <begin position="2"/>
        <end position="302"/>
    </location>
</feature>
<proteinExistence type="predicted"/>
<organism evidence="2 3">
    <name type="scientific">Oldenlandia corymbosa var. corymbosa</name>
    <dbReference type="NCBI Taxonomy" id="529605"/>
    <lineage>
        <taxon>Eukaryota</taxon>
        <taxon>Viridiplantae</taxon>
        <taxon>Streptophyta</taxon>
        <taxon>Embryophyta</taxon>
        <taxon>Tracheophyta</taxon>
        <taxon>Spermatophyta</taxon>
        <taxon>Magnoliopsida</taxon>
        <taxon>eudicotyledons</taxon>
        <taxon>Gunneridae</taxon>
        <taxon>Pentapetalae</taxon>
        <taxon>asterids</taxon>
        <taxon>lamiids</taxon>
        <taxon>Gentianales</taxon>
        <taxon>Rubiaceae</taxon>
        <taxon>Rubioideae</taxon>
        <taxon>Spermacoceae</taxon>
        <taxon>Hedyotis-Oldenlandia complex</taxon>
        <taxon>Oldenlandia</taxon>
    </lineage>
</organism>
<evidence type="ECO:0000313" key="3">
    <source>
        <dbReference type="Proteomes" id="UP001161247"/>
    </source>
</evidence>
<dbReference type="Proteomes" id="UP001161247">
    <property type="component" value="Chromosome 4"/>
</dbReference>
<dbReference type="PANTHER" id="PTHR47123">
    <property type="entry name" value="F-BOX PROTEIN SKIP23"/>
    <property type="match status" value="1"/>
</dbReference>
<evidence type="ECO:0000259" key="1">
    <source>
        <dbReference type="Pfam" id="PF03478"/>
    </source>
</evidence>
<dbReference type="AlphaFoldDB" id="A0AAV1DCQ4"/>
<dbReference type="InterPro" id="IPR005174">
    <property type="entry name" value="KIB1-4_b-propeller"/>
</dbReference>
<dbReference type="Pfam" id="PF03478">
    <property type="entry name" value="Beta-prop_KIB1-4"/>
    <property type="match status" value="1"/>
</dbReference>
<name>A0AAV1DCQ4_OLDCO</name>
<gene>
    <name evidence="2" type="ORF">OLC1_LOCUS13649</name>
</gene>
<dbReference type="InterPro" id="IPR051304">
    <property type="entry name" value="SCF_F-box_domain"/>
</dbReference>
<keyword evidence="3" id="KW-1185">Reference proteome</keyword>
<dbReference type="PANTHER" id="PTHR47123:SF15">
    <property type="entry name" value="F-BOX PROTEIN SKIP23"/>
    <property type="match status" value="1"/>
</dbReference>
<protein>
    <submittedName>
        <fullName evidence="2">OLC1v1003568C1</fullName>
    </submittedName>
</protein>
<dbReference type="EMBL" id="OX459121">
    <property type="protein sequence ID" value="CAI9104805.1"/>
    <property type="molecule type" value="Genomic_DNA"/>
</dbReference>